<accession>A0A8J7FBI7</accession>
<dbReference type="PANTHER" id="PTHR38766:SF1">
    <property type="entry name" value="FLAGELLAR PROTEIN FLIO"/>
    <property type="match status" value="1"/>
</dbReference>
<keyword evidence="9" id="KW-0966">Cell projection</keyword>
<evidence type="ECO:0000256" key="3">
    <source>
        <dbReference type="ARBA" id="ARBA00022989"/>
    </source>
</evidence>
<sequence>MFSRISSALSLLFIGLFAQYAIAADEALSAPETPESGESSARGVTPITVSDPFSTEAILQLLVGLLFVIALIFLLAWIARRSLGVTQTGRHMRVITGLPLGAREKVVLVEVGKEQMLLGVAPGRVNLITRFEEPVVDSAEPEGAFGQRLVEALQRRSDS</sequence>
<keyword evidence="2 7" id="KW-0812">Transmembrane</keyword>
<comment type="similarity">
    <text evidence="6 7">Belongs to the FliO/MopB family.</text>
</comment>
<dbReference type="AlphaFoldDB" id="A0A8J7FBI7"/>
<protein>
    <recommendedName>
        <fullName evidence="7">Flagellar protein</fullName>
    </recommendedName>
</protein>
<keyword evidence="9" id="KW-0969">Cilium</keyword>
<keyword evidence="3 7" id="KW-1133">Transmembrane helix</keyword>
<feature type="chain" id="PRO_5035160178" description="Flagellar protein" evidence="8">
    <location>
        <begin position="24"/>
        <end position="159"/>
    </location>
</feature>
<dbReference type="Pfam" id="PF04347">
    <property type="entry name" value="FliO"/>
    <property type="match status" value="1"/>
</dbReference>
<comment type="subcellular location">
    <subcellularLocation>
        <location evidence="7">Cell membrane</location>
    </subcellularLocation>
    <subcellularLocation>
        <location evidence="7">Bacterial flagellum basal body</location>
    </subcellularLocation>
</comment>
<feature type="transmembrane region" description="Helical" evidence="7">
    <location>
        <begin position="57"/>
        <end position="78"/>
    </location>
</feature>
<keyword evidence="10" id="KW-1185">Reference proteome</keyword>
<evidence type="ECO:0000256" key="7">
    <source>
        <dbReference type="RuleBase" id="RU362064"/>
    </source>
</evidence>
<keyword evidence="4 7" id="KW-0472">Membrane</keyword>
<dbReference type="GO" id="GO:0044781">
    <property type="term" value="P:bacterial-type flagellum organization"/>
    <property type="evidence" value="ECO:0007669"/>
    <property type="project" value="UniProtKB-UniRule"/>
</dbReference>
<feature type="signal peptide" evidence="8">
    <location>
        <begin position="1"/>
        <end position="23"/>
    </location>
</feature>
<dbReference type="InterPro" id="IPR022781">
    <property type="entry name" value="Flagellar_biosynth_FliO"/>
</dbReference>
<evidence type="ECO:0000256" key="2">
    <source>
        <dbReference type="ARBA" id="ARBA00022692"/>
    </source>
</evidence>
<dbReference type="PANTHER" id="PTHR38766">
    <property type="entry name" value="FLAGELLAR PROTEIN FLIO"/>
    <property type="match status" value="1"/>
</dbReference>
<evidence type="ECO:0000256" key="8">
    <source>
        <dbReference type="SAM" id="SignalP"/>
    </source>
</evidence>
<organism evidence="9 10">
    <name type="scientific">Pontibacterium sinense</name>
    <dbReference type="NCBI Taxonomy" id="2781979"/>
    <lineage>
        <taxon>Bacteria</taxon>
        <taxon>Pseudomonadati</taxon>
        <taxon>Pseudomonadota</taxon>
        <taxon>Gammaproteobacteria</taxon>
        <taxon>Oceanospirillales</taxon>
        <taxon>Oceanospirillaceae</taxon>
        <taxon>Pontibacterium</taxon>
    </lineage>
</organism>
<evidence type="ECO:0000256" key="5">
    <source>
        <dbReference type="ARBA" id="ARBA00023143"/>
    </source>
</evidence>
<keyword evidence="1 7" id="KW-1003">Cell membrane</keyword>
<dbReference type="EMBL" id="JADEYS010000003">
    <property type="protein sequence ID" value="MBE9396394.1"/>
    <property type="molecule type" value="Genomic_DNA"/>
</dbReference>
<keyword evidence="8" id="KW-0732">Signal</keyword>
<evidence type="ECO:0000313" key="9">
    <source>
        <dbReference type="EMBL" id="MBE9396394.1"/>
    </source>
</evidence>
<dbReference type="InterPro" id="IPR052205">
    <property type="entry name" value="FliO/MopB"/>
</dbReference>
<comment type="caution">
    <text evidence="9">The sequence shown here is derived from an EMBL/GenBank/DDBJ whole genome shotgun (WGS) entry which is preliminary data.</text>
</comment>
<evidence type="ECO:0000256" key="6">
    <source>
        <dbReference type="ARBA" id="ARBA00037937"/>
    </source>
</evidence>
<dbReference type="RefSeq" id="WP_193951950.1">
    <property type="nucleotide sequence ID" value="NZ_JADEYS010000003.1"/>
</dbReference>
<keyword evidence="9" id="KW-0282">Flagellum</keyword>
<dbReference type="NCBIfam" id="TIGR03500">
    <property type="entry name" value="FliO_TIGR"/>
    <property type="match status" value="1"/>
</dbReference>
<keyword evidence="5 7" id="KW-0975">Bacterial flagellum</keyword>
<dbReference type="GO" id="GO:0005886">
    <property type="term" value="C:plasma membrane"/>
    <property type="evidence" value="ECO:0007669"/>
    <property type="project" value="UniProtKB-SubCell"/>
</dbReference>
<dbReference type="Proteomes" id="UP000640333">
    <property type="component" value="Unassembled WGS sequence"/>
</dbReference>
<evidence type="ECO:0000313" key="10">
    <source>
        <dbReference type="Proteomes" id="UP000640333"/>
    </source>
</evidence>
<reference evidence="9" key="1">
    <citation type="submission" date="2020-10" db="EMBL/GenBank/DDBJ databases">
        <title>Bacterium isolated from coastal waters sediment.</title>
        <authorList>
            <person name="Chen R.-J."/>
            <person name="Lu D.-C."/>
            <person name="Zhu K.-L."/>
            <person name="Du Z.-J."/>
        </authorList>
    </citation>
    <scope>NUCLEOTIDE SEQUENCE</scope>
    <source>
        <strain evidence="9">N1Y112</strain>
    </source>
</reference>
<name>A0A8J7FBI7_9GAMM</name>
<evidence type="ECO:0000256" key="4">
    <source>
        <dbReference type="ARBA" id="ARBA00023136"/>
    </source>
</evidence>
<dbReference type="GO" id="GO:0009425">
    <property type="term" value="C:bacterial-type flagellum basal body"/>
    <property type="evidence" value="ECO:0007669"/>
    <property type="project" value="UniProtKB-SubCell"/>
</dbReference>
<evidence type="ECO:0000256" key="1">
    <source>
        <dbReference type="ARBA" id="ARBA00022475"/>
    </source>
</evidence>
<proteinExistence type="inferred from homology"/>
<gene>
    <name evidence="9" type="primary">fliO</name>
    <name evidence="9" type="ORF">IOQ59_03875</name>
</gene>